<comment type="caution">
    <text evidence="1">The sequence shown here is derived from an EMBL/GenBank/DDBJ whole genome shotgun (WGS) entry which is preliminary data.</text>
</comment>
<evidence type="ECO:0000313" key="1">
    <source>
        <dbReference type="EMBL" id="MPM54258.1"/>
    </source>
</evidence>
<name>A0A645ANB3_9ZZZZ</name>
<sequence>MTKENELTSTEQAQFNYYLNKANELVVGKLVPGDTLKELNVAEKIELCEAIALFKECLKIDPNAWKCMWAIGLSYYLLGENEDSAVWLEKAKKLNPSLVNDVKQT</sequence>
<proteinExistence type="predicted"/>
<evidence type="ECO:0008006" key="2">
    <source>
        <dbReference type="Google" id="ProtNLM"/>
    </source>
</evidence>
<dbReference type="SUPFAM" id="SSF48452">
    <property type="entry name" value="TPR-like"/>
    <property type="match status" value="1"/>
</dbReference>
<accession>A0A645ANB3</accession>
<dbReference type="EMBL" id="VSSQ01014721">
    <property type="protein sequence ID" value="MPM54258.1"/>
    <property type="molecule type" value="Genomic_DNA"/>
</dbReference>
<dbReference type="InterPro" id="IPR011990">
    <property type="entry name" value="TPR-like_helical_dom_sf"/>
</dbReference>
<reference evidence="1" key="1">
    <citation type="submission" date="2019-08" db="EMBL/GenBank/DDBJ databases">
        <authorList>
            <person name="Kucharzyk K."/>
            <person name="Murdoch R.W."/>
            <person name="Higgins S."/>
            <person name="Loffler F."/>
        </authorList>
    </citation>
    <scope>NUCLEOTIDE SEQUENCE</scope>
</reference>
<gene>
    <name evidence="1" type="ORF">SDC9_101033</name>
</gene>
<dbReference type="AlphaFoldDB" id="A0A645ANB3"/>
<dbReference type="Gene3D" id="1.25.40.10">
    <property type="entry name" value="Tetratricopeptide repeat domain"/>
    <property type="match status" value="1"/>
</dbReference>
<organism evidence="1">
    <name type="scientific">bioreactor metagenome</name>
    <dbReference type="NCBI Taxonomy" id="1076179"/>
    <lineage>
        <taxon>unclassified sequences</taxon>
        <taxon>metagenomes</taxon>
        <taxon>ecological metagenomes</taxon>
    </lineage>
</organism>
<protein>
    <recommendedName>
        <fullName evidence="2">Tetratricopeptide repeat protein</fullName>
    </recommendedName>
</protein>